<sequence>MIQNGPRGLDFSDEEVQDIQSYGIDWEDYDDDRILNHHNHANPADNQGDNPFAAGSHRPNADNITCVNVLEPGCPLILEQLEYLNSKLEALPYINDHSMESRRLIWISGLNICEYLLAQ</sequence>
<evidence type="ECO:0000256" key="1">
    <source>
        <dbReference type="SAM" id="MobiDB-lite"/>
    </source>
</evidence>
<dbReference type="HOGENOM" id="CLU_167728_0_0_1"/>
<dbReference type="InParanoid" id="A0A0C3G8G9"/>
<protein>
    <submittedName>
        <fullName evidence="2">Uncharacterized protein</fullName>
    </submittedName>
</protein>
<gene>
    <name evidence="2" type="ORF">PILCRDRAFT_63116</name>
</gene>
<dbReference type="EMBL" id="KN832978">
    <property type="protein sequence ID" value="KIM88044.1"/>
    <property type="molecule type" value="Genomic_DNA"/>
</dbReference>
<reference evidence="2 3" key="1">
    <citation type="submission" date="2014-04" db="EMBL/GenBank/DDBJ databases">
        <authorList>
            <consortium name="DOE Joint Genome Institute"/>
            <person name="Kuo A."/>
            <person name="Tarkka M."/>
            <person name="Buscot F."/>
            <person name="Kohler A."/>
            <person name="Nagy L.G."/>
            <person name="Floudas D."/>
            <person name="Copeland A."/>
            <person name="Barry K.W."/>
            <person name="Cichocki N."/>
            <person name="Veneault-Fourrey C."/>
            <person name="LaButti K."/>
            <person name="Lindquist E.A."/>
            <person name="Lipzen A."/>
            <person name="Lundell T."/>
            <person name="Morin E."/>
            <person name="Murat C."/>
            <person name="Sun H."/>
            <person name="Tunlid A."/>
            <person name="Henrissat B."/>
            <person name="Grigoriev I.V."/>
            <person name="Hibbett D.S."/>
            <person name="Martin F."/>
            <person name="Nordberg H.P."/>
            <person name="Cantor M.N."/>
            <person name="Hua S.X."/>
        </authorList>
    </citation>
    <scope>NUCLEOTIDE SEQUENCE [LARGE SCALE GENOMIC DNA]</scope>
    <source>
        <strain evidence="2 3">F 1598</strain>
    </source>
</reference>
<dbReference type="STRING" id="765440.A0A0C3G8G9"/>
<dbReference type="AlphaFoldDB" id="A0A0C3G8G9"/>
<feature type="region of interest" description="Disordered" evidence="1">
    <location>
        <begin position="35"/>
        <end position="57"/>
    </location>
</feature>
<name>A0A0C3G8G9_PILCF</name>
<dbReference type="Proteomes" id="UP000054166">
    <property type="component" value="Unassembled WGS sequence"/>
</dbReference>
<reference evidence="3" key="2">
    <citation type="submission" date="2015-01" db="EMBL/GenBank/DDBJ databases">
        <title>Evolutionary Origins and Diversification of the Mycorrhizal Mutualists.</title>
        <authorList>
            <consortium name="DOE Joint Genome Institute"/>
            <consortium name="Mycorrhizal Genomics Consortium"/>
            <person name="Kohler A."/>
            <person name="Kuo A."/>
            <person name="Nagy L.G."/>
            <person name="Floudas D."/>
            <person name="Copeland A."/>
            <person name="Barry K.W."/>
            <person name="Cichocki N."/>
            <person name="Veneault-Fourrey C."/>
            <person name="LaButti K."/>
            <person name="Lindquist E.A."/>
            <person name="Lipzen A."/>
            <person name="Lundell T."/>
            <person name="Morin E."/>
            <person name="Murat C."/>
            <person name="Riley R."/>
            <person name="Ohm R."/>
            <person name="Sun H."/>
            <person name="Tunlid A."/>
            <person name="Henrissat B."/>
            <person name="Grigoriev I.V."/>
            <person name="Hibbett D.S."/>
            <person name="Martin F."/>
        </authorList>
    </citation>
    <scope>NUCLEOTIDE SEQUENCE [LARGE SCALE GENOMIC DNA]</scope>
    <source>
        <strain evidence="3">F 1598</strain>
    </source>
</reference>
<organism evidence="2 3">
    <name type="scientific">Piloderma croceum (strain F 1598)</name>
    <dbReference type="NCBI Taxonomy" id="765440"/>
    <lineage>
        <taxon>Eukaryota</taxon>
        <taxon>Fungi</taxon>
        <taxon>Dikarya</taxon>
        <taxon>Basidiomycota</taxon>
        <taxon>Agaricomycotina</taxon>
        <taxon>Agaricomycetes</taxon>
        <taxon>Agaricomycetidae</taxon>
        <taxon>Atheliales</taxon>
        <taxon>Atheliaceae</taxon>
        <taxon>Piloderma</taxon>
    </lineage>
</organism>
<keyword evidence="3" id="KW-1185">Reference proteome</keyword>
<proteinExistence type="predicted"/>
<evidence type="ECO:0000313" key="3">
    <source>
        <dbReference type="Proteomes" id="UP000054166"/>
    </source>
</evidence>
<dbReference type="OrthoDB" id="3353107at2759"/>
<accession>A0A0C3G8G9</accession>
<evidence type="ECO:0000313" key="2">
    <source>
        <dbReference type="EMBL" id="KIM88044.1"/>
    </source>
</evidence>